<gene>
    <name evidence="1" type="ORF">BTN85_1503</name>
</gene>
<comment type="caution">
    <text evidence="1">The sequence shown here is derived from an EMBL/GenBank/DDBJ whole genome shotgun (WGS) entry which is preliminary data.</text>
</comment>
<dbReference type="AlphaFoldDB" id="A0A1Q6DXB3"/>
<protein>
    <submittedName>
        <fullName evidence="1">Uncharacterized protein</fullName>
    </submittedName>
</protein>
<sequence length="77" mass="8638">MCFLIETASLSYQSAEDLFQNQRFLEDGLQGLRRFTSCHRQIISVQGQGYPRSFIRGDSLAQASELGNQNSQSVHGL</sequence>
<dbReference type="Proteomes" id="UP000185744">
    <property type="component" value="Unassembled WGS sequence"/>
</dbReference>
<evidence type="ECO:0000313" key="2">
    <source>
        <dbReference type="Proteomes" id="UP000185744"/>
    </source>
</evidence>
<accession>A0A1Q6DXB3</accession>
<organism evidence="1 2">
    <name type="scientific">Methanohalarchaeum thermophilum</name>
    <dbReference type="NCBI Taxonomy" id="1903181"/>
    <lineage>
        <taxon>Archaea</taxon>
        <taxon>Methanobacteriati</taxon>
        <taxon>Methanobacteriota</taxon>
        <taxon>Methanonatronarchaeia</taxon>
        <taxon>Methanonatronarchaeales</taxon>
        <taxon>Methanonatronarchaeaceae</taxon>
        <taxon>Candidatus Methanohalarchaeum</taxon>
    </lineage>
</organism>
<dbReference type="EMBL" id="MSDW01000001">
    <property type="protein sequence ID" value="OKY78997.1"/>
    <property type="molecule type" value="Genomic_DNA"/>
</dbReference>
<keyword evidence="2" id="KW-1185">Reference proteome</keyword>
<proteinExistence type="predicted"/>
<reference evidence="1" key="1">
    <citation type="submission" date="2016-12" db="EMBL/GenBank/DDBJ databases">
        <title>Discovery of methanogenic haloarchaea.</title>
        <authorList>
            <person name="Sorokin D.Y."/>
            <person name="Makarova K.S."/>
            <person name="Abbas B."/>
            <person name="Ferrer M."/>
            <person name="Golyshin P.N."/>
        </authorList>
    </citation>
    <scope>NUCLEOTIDE SEQUENCE [LARGE SCALE GENOMIC DNA]</scope>
    <source>
        <strain evidence="1">HMET1</strain>
    </source>
</reference>
<dbReference type="InParanoid" id="A0A1Q6DXB3"/>
<name>A0A1Q6DXB3_METT1</name>
<evidence type="ECO:0000313" key="1">
    <source>
        <dbReference type="EMBL" id="OKY78997.1"/>
    </source>
</evidence>